<proteinExistence type="predicted"/>
<dbReference type="InterPro" id="IPR013783">
    <property type="entry name" value="Ig-like_fold"/>
</dbReference>
<sequence>PPESPGPLTVEMLGMPLAEGSTVTQQEGQVTVKQRDTFQTNCTYKTSGFYALLWNQQRKGQAPQLLSYQASEPPCGLSCCCITMCWDPEDLLSPVHSAGPWSPSHALPHGPARRRPGLGDRCLMPGGISGNTDGPWGLGHWLLSLGCPVWWELGVCE</sequence>
<dbReference type="Proteomes" id="UP000694551">
    <property type="component" value="Unplaced"/>
</dbReference>
<evidence type="ECO:0000313" key="1">
    <source>
        <dbReference type="Ensembl" id="ENSSOCP00000005368.1"/>
    </source>
</evidence>
<accession>A0A8D0ET03</accession>
<dbReference type="SUPFAM" id="SSF48726">
    <property type="entry name" value="Immunoglobulin"/>
    <property type="match status" value="1"/>
</dbReference>
<dbReference type="AlphaFoldDB" id="A0A8D0ET03"/>
<dbReference type="InterPro" id="IPR036179">
    <property type="entry name" value="Ig-like_dom_sf"/>
</dbReference>
<organism evidence="1 2">
    <name type="scientific">Strix occidentalis caurina</name>
    <name type="common">northern spotted owl</name>
    <dbReference type="NCBI Taxonomy" id="311401"/>
    <lineage>
        <taxon>Eukaryota</taxon>
        <taxon>Metazoa</taxon>
        <taxon>Chordata</taxon>
        <taxon>Craniata</taxon>
        <taxon>Vertebrata</taxon>
        <taxon>Euteleostomi</taxon>
        <taxon>Archelosauria</taxon>
        <taxon>Archosauria</taxon>
        <taxon>Dinosauria</taxon>
        <taxon>Saurischia</taxon>
        <taxon>Theropoda</taxon>
        <taxon>Coelurosauria</taxon>
        <taxon>Aves</taxon>
        <taxon>Neognathae</taxon>
        <taxon>Neoaves</taxon>
        <taxon>Telluraves</taxon>
        <taxon>Strigiformes</taxon>
        <taxon>Strigidae</taxon>
        <taxon>Strix</taxon>
    </lineage>
</organism>
<keyword evidence="2" id="KW-1185">Reference proteome</keyword>
<protein>
    <submittedName>
        <fullName evidence="1">Uncharacterized protein</fullName>
    </submittedName>
</protein>
<evidence type="ECO:0000313" key="2">
    <source>
        <dbReference type="Proteomes" id="UP000694551"/>
    </source>
</evidence>
<reference evidence="1" key="2">
    <citation type="submission" date="2025-09" db="UniProtKB">
        <authorList>
            <consortium name="Ensembl"/>
        </authorList>
    </citation>
    <scope>IDENTIFICATION</scope>
</reference>
<reference evidence="1" key="1">
    <citation type="submission" date="2025-08" db="UniProtKB">
        <authorList>
            <consortium name="Ensembl"/>
        </authorList>
    </citation>
    <scope>IDENTIFICATION</scope>
</reference>
<name>A0A8D0ET03_STROC</name>
<dbReference type="Gene3D" id="2.60.40.10">
    <property type="entry name" value="Immunoglobulins"/>
    <property type="match status" value="1"/>
</dbReference>
<dbReference type="Ensembl" id="ENSSOCT00000005520.1">
    <property type="protein sequence ID" value="ENSSOCP00000005368.1"/>
    <property type="gene ID" value="ENSSOCG00000004149.1"/>
</dbReference>